<comment type="caution">
    <text evidence="2">The sequence shown here is derived from an EMBL/GenBank/DDBJ whole genome shotgun (WGS) entry which is preliminary data.</text>
</comment>
<proteinExistence type="predicted"/>
<dbReference type="EMBL" id="JACTAM010000009">
    <property type="protein sequence ID" value="KAI2660564.1"/>
    <property type="molecule type" value="Genomic_DNA"/>
</dbReference>
<evidence type="ECO:0000256" key="1">
    <source>
        <dbReference type="SAM" id="Phobius"/>
    </source>
</evidence>
<feature type="transmembrane region" description="Helical" evidence="1">
    <location>
        <begin position="21"/>
        <end position="40"/>
    </location>
</feature>
<keyword evidence="1" id="KW-0812">Transmembrane</keyword>
<evidence type="ECO:0000313" key="3">
    <source>
        <dbReference type="Proteomes" id="UP000830375"/>
    </source>
</evidence>
<keyword evidence="1" id="KW-0472">Membrane</keyword>
<dbReference type="Proteomes" id="UP000830375">
    <property type="component" value="Unassembled WGS sequence"/>
</dbReference>
<name>A0ABQ8MCG2_LABRO</name>
<sequence length="236" mass="27727">MIYIFQYIFNSQFSCSCTNEFHFIVVIYLGLIPVILFFILKIMKQTKTKNCAACCCGVCPQFFQLLGIVLFWGGFVLLDGDLYLCLVTKQNETLHLSIIMKQNNYLNIKHLLQLYGYISIAIGFCGWWLISKTKIGMHCDSISCQCLKEICCNRKPYYKVRYEEFLSEETDKHLDETLRQMAKRRAERICSNYICDIENSEFRYNENKQISEKAMEAWSNISRSNFYVEKLPKVVN</sequence>
<protein>
    <submittedName>
        <fullName evidence="2">Calcium homeostasis modulator protein 2</fullName>
    </submittedName>
</protein>
<feature type="transmembrane region" description="Helical" evidence="1">
    <location>
        <begin position="112"/>
        <end position="130"/>
    </location>
</feature>
<gene>
    <name evidence="2" type="ORF">H4Q32_008157</name>
</gene>
<keyword evidence="3" id="KW-1185">Reference proteome</keyword>
<reference evidence="2 3" key="1">
    <citation type="submission" date="2022-01" db="EMBL/GenBank/DDBJ databases">
        <title>A high-quality chromosome-level genome assembly of rohu carp, Labeo rohita.</title>
        <authorList>
            <person name="Arick M.A. II"/>
            <person name="Hsu C.-Y."/>
            <person name="Magbanua Z."/>
            <person name="Pechanova O."/>
            <person name="Grover C."/>
            <person name="Miller E."/>
            <person name="Thrash A."/>
            <person name="Ezzel L."/>
            <person name="Alam S."/>
            <person name="Benzie J."/>
            <person name="Hamilton M."/>
            <person name="Karsi A."/>
            <person name="Lawrence M.L."/>
            <person name="Peterson D.G."/>
        </authorList>
    </citation>
    <scope>NUCLEOTIDE SEQUENCE [LARGE SCALE GENOMIC DNA]</scope>
    <source>
        <strain evidence="3">BAU-BD-2019</strain>
        <tissue evidence="2">Blood</tissue>
    </source>
</reference>
<feature type="transmembrane region" description="Helical" evidence="1">
    <location>
        <begin position="52"/>
        <end position="78"/>
    </location>
</feature>
<accession>A0ABQ8MCG2</accession>
<keyword evidence="1" id="KW-1133">Transmembrane helix</keyword>
<evidence type="ECO:0000313" key="2">
    <source>
        <dbReference type="EMBL" id="KAI2660564.1"/>
    </source>
</evidence>
<organism evidence="2 3">
    <name type="scientific">Labeo rohita</name>
    <name type="common">Indian major carp</name>
    <name type="synonym">Cyprinus rohita</name>
    <dbReference type="NCBI Taxonomy" id="84645"/>
    <lineage>
        <taxon>Eukaryota</taxon>
        <taxon>Metazoa</taxon>
        <taxon>Chordata</taxon>
        <taxon>Craniata</taxon>
        <taxon>Vertebrata</taxon>
        <taxon>Euteleostomi</taxon>
        <taxon>Actinopterygii</taxon>
        <taxon>Neopterygii</taxon>
        <taxon>Teleostei</taxon>
        <taxon>Ostariophysi</taxon>
        <taxon>Cypriniformes</taxon>
        <taxon>Cyprinidae</taxon>
        <taxon>Labeoninae</taxon>
        <taxon>Labeonini</taxon>
        <taxon>Labeo</taxon>
    </lineage>
</organism>